<feature type="chain" id="PRO_5021280778" evidence="8">
    <location>
        <begin position="23"/>
        <end position="436"/>
    </location>
</feature>
<sequence length="436" mass="48293">MKITGISILSALLISAALPAKAETWSLDSCINYAIDHNLDVRSALIERYKGDLNVTEAKDRFLPTLSASAAQSWSFGRGLTSENTYANRNTSSTGFNVSFSLPIFQGLSALRQLRQAQANIHTLDLRVENAKDDVTLGVIAYYLQVLYSREIVSVRKEELRLAQTQLERQQILFEGDKVPEVDVLQAKSQVASSQVAVVNAENDYSLALVDLTRALELKGTEDFDVEPIDLDGELPRLASADEVYKNALNNNSGILAARSSVGLADHAISIAKTGYIPKLSFNAGLGSNYYTMSGMPSNSFGRQMRDNFSKSLGFSLNVPIFDAFNTRNQIRQARAQKLSAELELERQESNLLKTIRQAHSQAEGAEAQYRAGETAVTSAKAALDAMTEKFTYGRANATEWEQARSNYITTLSQQVQAKYEMILRNRILNFYNKVR</sequence>
<evidence type="ECO:0000256" key="8">
    <source>
        <dbReference type="SAM" id="SignalP"/>
    </source>
</evidence>
<dbReference type="EMBL" id="SJSA01000001">
    <property type="protein sequence ID" value="TGG39575.1"/>
    <property type="molecule type" value="Genomic_DNA"/>
</dbReference>
<gene>
    <name evidence="9" type="ORF">EZ315_02220</name>
</gene>
<dbReference type="SUPFAM" id="SSF56954">
    <property type="entry name" value="Outer membrane efflux proteins (OEP)"/>
    <property type="match status" value="1"/>
</dbReference>
<keyword evidence="7" id="KW-0998">Cell outer membrane</keyword>
<dbReference type="GO" id="GO:0015288">
    <property type="term" value="F:porin activity"/>
    <property type="evidence" value="ECO:0007669"/>
    <property type="project" value="TreeGrafter"/>
</dbReference>
<reference evidence="9 10" key="1">
    <citation type="submission" date="2019-02" db="EMBL/GenBank/DDBJ databases">
        <title>Isolation and identification of novel species under the genus Muribaculum.</title>
        <authorList>
            <person name="Miyake S."/>
            <person name="Ding Y."/>
            <person name="Low A."/>
            <person name="Soh M."/>
            <person name="Seedorf H."/>
        </authorList>
    </citation>
    <scope>NUCLEOTIDE SEQUENCE [LARGE SCALE GENOMIC DNA]</scope>
    <source>
        <strain evidence="9 10">TLL-A3</strain>
    </source>
</reference>
<comment type="similarity">
    <text evidence="2">Belongs to the outer membrane factor (OMF) (TC 1.B.17) family.</text>
</comment>
<evidence type="ECO:0000256" key="4">
    <source>
        <dbReference type="ARBA" id="ARBA00022452"/>
    </source>
</evidence>
<evidence type="ECO:0000256" key="5">
    <source>
        <dbReference type="ARBA" id="ARBA00022692"/>
    </source>
</evidence>
<dbReference type="RefSeq" id="WP_135470232.1">
    <property type="nucleotide sequence ID" value="NZ_CASCNC010000018.1"/>
</dbReference>
<dbReference type="Gene3D" id="1.20.1600.10">
    <property type="entry name" value="Outer membrane efflux proteins (OEP)"/>
    <property type="match status" value="1"/>
</dbReference>
<dbReference type="Proteomes" id="UP000297635">
    <property type="component" value="Unassembled WGS sequence"/>
</dbReference>
<accession>A0A4Z0V723</accession>
<keyword evidence="5" id="KW-0812">Transmembrane</keyword>
<evidence type="ECO:0000256" key="7">
    <source>
        <dbReference type="ARBA" id="ARBA00023237"/>
    </source>
</evidence>
<keyword evidence="4" id="KW-1134">Transmembrane beta strand</keyword>
<evidence type="ECO:0000256" key="3">
    <source>
        <dbReference type="ARBA" id="ARBA00022448"/>
    </source>
</evidence>
<comment type="caution">
    <text evidence="9">The sequence shown here is derived from an EMBL/GenBank/DDBJ whole genome shotgun (WGS) entry which is preliminary data.</text>
</comment>
<feature type="signal peptide" evidence="8">
    <location>
        <begin position="1"/>
        <end position="22"/>
    </location>
</feature>
<name>A0A4Z0V723_9BACT</name>
<dbReference type="InterPro" id="IPR003423">
    <property type="entry name" value="OMP_efflux"/>
</dbReference>
<dbReference type="PANTHER" id="PTHR30026">
    <property type="entry name" value="OUTER MEMBRANE PROTEIN TOLC"/>
    <property type="match status" value="1"/>
</dbReference>
<dbReference type="PANTHER" id="PTHR30026:SF20">
    <property type="entry name" value="OUTER MEMBRANE PROTEIN TOLC"/>
    <property type="match status" value="1"/>
</dbReference>
<evidence type="ECO:0000256" key="6">
    <source>
        <dbReference type="ARBA" id="ARBA00023136"/>
    </source>
</evidence>
<dbReference type="Pfam" id="PF02321">
    <property type="entry name" value="OEP"/>
    <property type="match status" value="2"/>
</dbReference>
<evidence type="ECO:0000313" key="10">
    <source>
        <dbReference type="Proteomes" id="UP000297635"/>
    </source>
</evidence>
<dbReference type="GeneID" id="82148590"/>
<organism evidence="9 10">
    <name type="scientific">Duncaniella freteri</name>
    <dbReference type="NCBI Taxonomy" id="2530391"/>
    <lineage>
        <taxon>Bacteria</taxon>
        <taxon>Pseudomonadati</taxon>
        <taxon>Bacteroidota</taxon>
        <taxon>Bacteroidia</taxon>
        <taxon>Bacteroidales</taxon>
        <taxon>Muribaculaceae</taxon>
        <taxon>Duncaniella</taxon>
    </lineage>
</organism>
<keyword evidence="3" id="KW-0813">Transport</keyword>
<protein>
    <submittedName>
        <fullName evidence="9">TolC family protein</fullName>
    </submittedName>
</protein>
<dbReference type="GO" id="GO:0015562">
    <property type="term" value="F:efflux transmembrane transporter activity"/>
    <property type="evidence" value="ECO:0007669"/>
    <property type="project" value="InterPro"/>
</dbReference>
<evidence type="ECO:0000313" key="9">
    <source>
        <dbReference type="EMBL" id="TGG39575.1"/>
    </source>
</evidence>
<dbReference type="GO" id="GO:1990281">
    <property type="term" value="C:efflux pump complex"/>
    <property type="evidence" value="ECO:0007669"/>
    <property type="project" value="TreeGrafter"/>
</dbReference>
<dbReference type="GO" id="GO:0009279">
    <property type="term" value="C:cell outer membrane"/>
    <property type="evidence" value="ECO:0007669"/>
    <property type="project" value="UniProtKB-SubCell"/>
</dbReference>
<comment type="subcellular location">
    <subcellularLocation>
        <location evidence="1">Cell outer membrane</location>
    </subcellularLocation>
</comment>
<proteinExistence type="inferred from homology"/>
<keyword evidence="6" id="KW-0472">Membrane</keyword>
<dbReference type="InterPro" id="IPR051906">
    <property type="entry name" value="TolC-like"/>
</dbReference>
<dbReference type="AlphaFoldDB" id="A0A4Z0V723"/>
<evidence type="ECO:0000256" key="1">
    <source>
        <dbReference type="ARBA" id="ARBA00004442"/>
    </source>
</evidence>
<keyword evidence="8" id="KW-0732">Signal</keyword>
<evidence type="ECO:0000256" key="2">
    <source>
        <dbReference type="ARBA" id="ARBA00007613"/>
    </source>
</evidence>
<keyword evidence="10" id="KW-1185">Reference proteome</keyword>